<dbReference type="InterPro" id="IPR036652">
    <property type="entry name" value="YjeF_N_dom_sf"/>
</dbReference>
<comment type="caution">
    <text evidence="2">The sequence shown here is derived from an EMBL/GenBank/DDBJ whole genome shotgun (WGS) entry which is preliminary data.</text>
</comment>
<dbReference type="Pfam" id="PF03853">
    <property type="entry name" value="YjeF_N"/>
    <property type="match status" value="1"/>
</dbReference>
<gene>
    <name evidence="2" type="ORF">DWX92_09605</name>
</gene>
<proteinExistence type="predicted"/>
<dbReference type="Gene3D" id="3.40.50.10260">
    <property type="entry name" value="YjeF N-terminal domain"/>
    <property type="match status" value="1"/>
</dbReference>
<dbReference type="PROSITE" id="PS51385">
    <property type="entry name" value="YJEF_N"/>
    <property type="match status" value="1"/>
</dbReference>
<dbReference type="InterPro" id="IPR004443">
    <property type="entry name" value="YjeF_N_dom"/>
</dbReference>
<dbReference type="Proteomes" id="UP000285274">
    <property type="component" value="Unassembled WGS sequence"/>
</dbReference>
<name>A0A412IXZ0_9FIRM</name>
<organism evidence="2 3">
    <name type="scientific">Holdemanella biformis</name>
    <dbReference type="NCBI Taxonomy" id="1735"/>
    <lineage>
        <taxon>Bacteria</taxon>
        <taxon>Bacillati</taxon>
        <taxon>Bacillota</taxon>
        <taxon>Erysipelotrichia</taxon>
        <taxon>Erysipelotrichales</taxon>
        <taxon>Erysipelotrichaceae</taxon>
        <taxon>Holdemanella</taxon>
    </lineage>
</organism>
<evidence type="ECO:0000313" key="2">
    <source>
        <dbReference type="EMBL" id="RGS44896.1"/>
    </source>
</evidence>
<dbReference type="EMBL" id="QRVM01000051">
    <property type="protein sequence ID" value="RGS44896.1"/>
    <property type="molecule type" value="Genomic_DNA"/>
</dbReference>
<reference evidence="2 3" key="1">
    <citation type="submission" date="2018-08" db="EMBL/GenBank/DDBJ databases">
        <title>A genome reference for cultivated species of the human gut microbiota.</title>
        <authorList>
            <person name="Zou Y."/>
            <person name="Xue W."/>
            <person name="Luo G."/>
        </authorList>
    </citation>
    <scope>NUCLEOTIDE SEQUENCE [LARGE SCALE GENOMIC DNA]</scope>
    <source>
        <strain evidence="2 3">AF22-10AC</strain>
    </source>
</reference>
<dbReference type="RefSeq" id="WP_118320450.1">
    <property type="nucleotide sequence ID" value="NZ_QRVM01000051.1"/>
</dbReference>
<dbReference type="GO" id="GO:0052856">
    <property type="term" value="F:NAD(P)HX epimerase activity"/>
    <property type="evidence" value="ECO:0007669"/>
    <property type="project" value="UniProtKB-EC"/>
</dbReference>
<accession>A0A412IXZ0</accession>
<protein>
    <submittedName>
        <fullName evidence="2">NAD(P)H-hydrate epimerase</fullName>
        <ecNumber evidence="2">5.1.99.6</ecNumber>
    </submittedName>
</protein>
<evidence type="ECO:0000313" key="3">
    <source>
        <dbReference type="Proteomes" id="UP000285274"/>
    </source>
</evidence>
<dbReference type="SUPFAM" id="SSF64153">
    <property type="entry name" value="YjeF N-terminal domain-like"/>
    <property type="match status" value="1"/>
</dbReference>
<feature type="domain" description="YjeF N-terminal" evidence="1">
    <location>
        <begin position="12"/>
        <end position="166"/>
    </location>
</feature>
<dbReference type="NCBIfam" id="TIGR00197">
    <property type="entry name" value="yjeF_nterm"/>
    <property type="match status" value="1"/>
</dbReference>
<sequence length="166" mass="18746">MYPAYIHTQATARNIDHAAIETYQIPSLILMEHAAIESFKIIEKHITIDKSICILCGPGNNGADGLAIARLLQTKYSKIFVVVPEVKNMSEEEKIQFQIIQNLNIEYDFNLPNETYEVYIDCIFGTGLSRDITGFYKAMIQNVNATHSTIISIDMPSGIDARWVIF</sequence>
<evidence type="ECO:0000259" key="1">
    <source>
        <dbReference type="PROSITE" id="PS51385"/>
    </source>
</evidence>
<dbReference type="AlphaFoldDB" id="A0A412IXZ0"/>
<keyword evidence="2" id="KW-0413">Isomerase</keyword>
<dbReference type="EC" id="5.1.99.6" evidence="2"/>